<sequence>MLKITGFITIGLLAFMSAELVMNPPPNDVITVERLEQVLSEANVTEKVKSIGNVTQKMIWVPGDEGDSGFFYTVDYVTVDNQNCTASWLDQPYQWTWKDLDIKVGCN</sequence>
<evidence type="ECO:0000313" key="1">
    <source>
        <dbReference type="EMBL" id="KAF6198908.1"/>
    </source>
</evidence>
<dbReference type="EMBL" id="WIXP02000015">
    <property type="protein sequence ID" value="KAF6198908.1"/>
    <property type="molecule type" value="Genomic_DNA"/>
</dbReference>
<gene>
    <name evidence="1" type="ORF">GE061_006931</name>
</gene>
<comment type="caution">
    <text evidence="1">The sequence shown here is derived from an EMBL/GenBank/DDBJ whole genome shotgun (WGS) entry which is preliminary data.</text>
</comment>
<accession>A0A6A4JAG0</accession>
<evidence type="ECO:0000313" key="2">
    <source>
        <dbReference type="Proteomes" id="UP000466442"/>
    </source>
</evidence>
<proteinExistence type="predicted"/>
<dbReference type="Proteomes" id="UP000466442">
    <property type="component" value="Unassembled WGS sequence"/>
</dbReference>
<protein>
    <submittedName>
        <fullName evidence="1">Uncharacterized protein</fullName>
    </submittedName>
</protein>
<name>A0A6A4JAG0_APOLU</name>
<dbReference type="AlphaFoldDB" id="A0A6A4JAG0"/>
<reference evidence="1" key="1">
    <citation type="journal article" date="2021" name="Mol. Ecol. Resour.">
        <title>Apolygus lucorum genome provides insights into omnivorousness and mesophyll feeding.</title>
        <authorList>
            <person name="Liu Y."/>
            <person name="Liu H."/>
            <person name="Wang H."/>
            <person name="Huang T."/>
            <person name="Liu B."/>
            <person name="Yang B."/>
            <person name="Yin L."/>
            <person name="Li B."/>
            <person name="Zhang Y."/>
            <person name="Zhang S."/>
            <person name="Jiang F."/>
            <person name="Zhang X."/>
            <person name="Ren Y."/>
            <person name="Wang B."/>
            <person name="Wang S."/>
            <person name="Lu Y."/>
            <person name="Wu K."/>
            <person name="Fan W."/>
            <person name="Wang G."/>
        </authorList>
    </citation>
    <scope>NUCLEOTIDE SEQUENCE</scope>
    <source>
        <strain evidence="1">12Hb</strain>
    </source>
</reference>
<keyword evidence="2" id="KW-1185">Reference proteome</keyword>
<organism evidence="1 2">
    <name type="scientific">Apolygus lucorum</name>
    <name type="common">Small green plant bug</name>
    <name type="synonym">Lygocoris lucorum</name>
    <dbReference type="NCBI Taxonomy" id="248454"/>
    <lineage>
        <taxon>Eukaryota</taxon>
        <taxon>Metazoa</taxon>
        <taxon>Ecdysozoa</taxon>
        <taxon>Arthropoda</taxon>
        <taxon>Hexapoda</taxon>
        <taxon>Insecta</taxon>
        <taxon>Pterygota</taxon>
        <taxon>Neoptera</taxon>
        <taxon>Paraneoptera</taxon>
        <taxon>Hemiptera</taxon>
        <taxon>Heteroptera</taxon>
        <taxon>Panheteroptera</taxon>
        <taxon>Cimicomorpha</taxon>
        <taxon>Miridae</taxon>
        <taxon>Mirini</taxon>
        <taxon>Apolygus</taxon>
    </lineage>
</organism>